<dbReference type="Proteomes" id="UP001060085">
    <property type="component" value="Linkage Group LG08"/>
</dbReference>
<keyword evidence="2" id="KW-1185">Reference proteome</keyword>
<dbReference type="EMBL" id="CM044708">
    <property type="protein sequence ID" value="KAI5649553.1"/>
    <property type="molecule type" value="Genomic_DNA"/>
</dbReference>
<protein>
    <submittedName>
        <fullName evidence="1">Uncharacterized protein</fullName>
    </submittedName>
</protein>
<accession>A0ACB9ZR89</accession>
<evidence type="ECO:0000313" key="2">
    <source>
        <dbReference type="Proteomes" id="UP001060085"/>
    </source>
</evidence>
<comment type="caution">
    <text evidence="1">The sequence shown here is derived from an EMBL/GenBank/DDBJ whole genome shotgun (WGS) entry which is preliminary data.</text>
</comment>
<organism evidence="1 2">
    <name type="scientific">Catharanthus roseus</name>
    <name type="common">Madagascar periwinkle</name>
    <name type="synonym">Vinca rosea</name>
    <dbReference type="NCBI Taxonomy" id="4058"/>
    <lineage>
        <taxon>Eukaryota</taxon>
        <taxon>Viridiplantae</taxon>
        <taxon>Streptophyta</taxon>
        <taxon>Embryophyta</taxon>
        <taxon>Tracheophyta</taxon>
        <taxon>Spermatophyta</taxon>
        <taxon>Magnoliopsida</taxon>
        <taxon>eudicotyledons</taxon>
        <taxon>Gunneridae</taxon>
        <taxon>Pentapetalae</taxon>
        <taxon>asterids</taxon>
        <taxon>lamiids</taxon>
        <taxon>Gentianales</taxon>
        <taxon>Apocynaceae</taxon>
        <taxon>Rauvolfioideae</taxon>
        <taxon>Vinceae</taxon>
        <taxon>Catharanthinae</taxon>
        <taxon>Catharanthus</taxon>
    </lineage>
</organism>
<evidence type="ECO:0000313" key="1">
    <source>
        <dbReference type="EMBL" id="KAI5649553.1"/>
    </source>
</evidence>
<reference evidence="2" key="1">
    <citation type="journal article" date="2023" name="Nat. Plants">
        <title>Single-cell RNA sequencing provides a high-resolution roadmap for understanding the multicellular compartmentation of specialized metabolism.</title>
        <authorList>
            <person name="Sun S."/>
            <person name="Shen X."/>
            <person name="Li Y."/>
            <person name="Li Y."/>
            <person name="Wang S."/>
            <person name="Li R."/>
            <person name="Zhang H."/>
            <person name="Shen G."/>
            <person name="Guo B."/>
            <person name="Wei J."/>
            <person name="Xu J."/>
            <person name="St-Pierre B."/>
            <person name="Chen S."/>
            <person name="Sun C."/>
        </authorList>
    </citation>
    <scope>NUCLEOTIDE SEQUENCE [LARGE SCALE GENOMIC DNA]</scope>
</reference>
<proteinExistence type="predicted"/>
<sequence>MATSENWQLFIHDGRHNHAIAEQTEQFRKSNVPPLLRFFREQNVGCAVRAQKIYNVVVKIKKNRMQGQNTAEVVLCLSAQRGGNVLSDIVVAHPTSIEMMRMWLYIKHLYFSNAMSTKNQQHVNDHELKVIITNRESGLMPVIDDVFSTAYHMLCRRHIGQNVLAKLTELTKDEEIASRFINRTWKKLLNEIDEQEYLRNWMF</sequence>
<name>A0ACB9ZR89_CATRO</name>
<gene>
    <name evidence="1" type="ORF">M9H77_35558</name>
</gene>